<name>A0ACC0HVB0_9ERIC</name>
<keyword evidence="2" id="KW-1185">Reference proteome</keyword>
<sequence length="77" mass="8436">MVNFLPIPSRDAIEYEKEAHASNLEQGEAMEKSKISMDYEIEKLCAELANAEKRARAAPAAAVAKTPSMLQGSEILK</sequence>
<organism evidence="1 2">
    <name type="scientific">Camellia lanceoleosa</name>
    <dbReference type="NCBI Taxonomy" id="1840588"/>
    <lineage>
        <taxon>Eukaryota</taxon>
        <taxon>Viridiplantae</taxon>
        <taxon>Streptophyta</taxon>
        <taxon>Embryophyta</taxon>
        <taxon>Tracheophyta</taxon>
        <taxon>Spermatophyta</taxon>
        <taxon>Magnoliopsida</taxon>
        <taxon>eudicotyledons</taxon>
        <taxon>Gunneridae</taxon>
        <taxon>Pentapetalae</taxon>
        <taxon>asterids</taxon>
        <taxon>Ericales</taxon>
        <taxon>Theaceae</taxon>
        <taxon>Camellia</taxon>
    </lineage>
</organism>
<evidence type="ECO:0000313" key="1">
    <source>
        <dbReference type="EMBL" id="KAI8016925.1"/>
    </source>
</evidence>
<protein>
    <submittedName>
        <fullName evidence="1">Protein FLX-like 1</fullName>
    </submittedName>
</protein>
<comment type="caution">
    <text evidence="1">The sequence shown here is derived from an EMBL/GenBank/DDBJ whole genome shotgun (WGS) entry which is preliminary data.</text>
</comment>
<dbReference type="Proteomes" id="UP001060215">
    <property type="component" value="Chromosome 2"/>
</dbReference>
<dbReference type="EMBL" id="CM045759">
    <property type="protein sequence ID" value="KAI8016925.1"/>
    <property type="molecule type" value="Genomic_DNA"/>
</dbReference>
<evidence type="ECO:0000313" key="2">
    <source>
        <dbReference type="Proteomes" id="UP001060215"/>
    </source>
</evidence>
<proteinExistence type="predicted"/>
<gene>
    <name evidence="1" type="ORF">LOK49_LG04G02689</name>
</gene>
<reference evidence="1 2" key="1">
    <citation type="journal article" date="2022" name="Plant J.">
        <title>Chromosome-level genome of Camellia lanceoleosa provides a valuable resource for understanding genome evolution and self-incompatibility.</title>
        <authorList>
            <person name="Gong W."/>
            <person name="Xiao S."/>
            <person name="Wang L."/>
            <person name="Liao Z."/>
            <person name="Chang Y."/>
            <person name="Mo W."/>
            <person name="Hu G."/>
            <person name="Li W."/>
            <person name="Zhao G."/>
            <person name="Zhu H."/>
            <person name="Hu X."/>
            <person name="Ji K."/>
            <person name="Xiang X."/>
            <person name="Song Q."/>
            <person name="Yuan D."/>
            <person name="Jin S."/>
            <person name="Zhang L."/>
        </authorList>
    </citation>
    <scope>NUCLEOTIDE SEQUENCE [LARGE SCALE GENOMIC DNA]</scope>
    <source>
        <strain evidence="1">SQ_2022a</strain>
    </source>
</reference>
<accession>A0ACC0HVB0</accession>